<dbReference type="SUPFAM" id="SSF48239">
    <property type="entry name" value="Terpenoid cyclases/Protein prenyltransferases"/>
    <property type="match status" value="1"/>
</dbReference>
<protein>
    <submittedName>
        <fullName evidence="8">Complement 4B (Chido blood group)</fullName>
    </submittedName>
</protein>
<dbReference type="PROSITE" id="PS00477">
    <property type="entry name" value="ALPHA_2_MACROGLOBULIN"/>
    <property type="match status" value="1"/>
</dbReference>
<dbReference type="Gene3D" id="2.60.40.690">
    <property type="entry name" value="Alpha-macroglobulin, receptor-binding domain"/>
    <property type="match status" value="1"/>
</dbReference>
<evidence type="ECO:0000313" key="9">
    <source>
        <dbReference type="Proteomes" id="UP000694427"/>
    </source>
</evidence>
<evidence type="ECO:0000256" key="2">
    <source>
        <dbReference type="ARBA" id="ARBA00022525"/>
    </source>
</evidence>
<dbReference type="InterPro" id="IPR018081">
    <property type="entry name" value="Anaphylatoxin_comp_syst"/>
</dbReference>
<dbReference type="Gene3D" id="2.60.120.1540">
    <property type="match status" value="1"/>
</dbReference>
<dbReference type="PROSITE" id="PS01178">
    <property type="entry name" value="ANAPHYLATOXIN_2"/>
    <property type="match status" value="1"/>
</dbReference>
<dbReference type="InterPro" id="IPR001599">
    <property type="entry name" value="Macroglobln_a2"/>
</dbReference>
<reference evidence="8" key="1">
    <citation type="submission" date="2025-08" db="UniProtKB">
        <authorList>
            <consortium name="Ensembl"/>
        </authorList>
    </citation>
    <scope>IDENTIFICATION</scope>
</reference>
<dbReference type="GO" id="GO:0005615">
    <property type="term" value="C:extracellular space"/>
    <property type="evidence" value="ECO:0007669"/>
    <property type="project" value="InterPro"/>
</dbReference>
<dbReference type="SMART" id="SM01361">
    <property type="entry name" value="A2M_recep"/>
    <property type="match status" value="1"/>
</dbReference>
<dbReference type="PROSITE" id="PS01177">
    <property type="entry name" value="ANAPHYLATOXIN_1"/>
    <property type="match status" value="1"/>
</dbReference>
<dbReference type="SUPFAM" id="SSF49410">
    <property type="entry name" value="Alpha-macroglobulin receptor domain"/>
    <property type="match status" value="1"/>
</dbReference>
<dbReference type="Gene3D" id="1.20.91.20">
    <property type="entry name" value="Anaphylotoxins (complement system)"/>
    <property type="match status" value="1"/>
</dbReference>
<dbReference type="Gene3D" id="2.60.40.10">
    <property type="entry name" value="Immunoglobulins"/>
    <property type="match status" value="2"/>
</dbReference>
<dbReference type="Gene3D" id="6.20.50.160">
    <property type="match status" value="1"/>
</dbReference>
<evidence type="ECO:0000313" key="8">
    <source>
        <dbReference type="Ensembl" id="ENSCCRP00010121500.1"/>
    </source>
</evidence>
<evidence type="ECO:0000259" key="6">
    <source>
        <dbReference type="PROSITE" id="PS01178"/>
    </source>
</evidence>
<dbReference type="InterPro" id="IPR013783">
    <property type="entry name" value="Ig-like_fold"/>
</dbReference>
<dbReference type="Ensembl" id="ENSCCRT00010134949.1">
    <property type="protein sequence ID" value="ENSCCRP00010121500.1"/>
    <property type="gene ID" value="ENSCCRG00010053049.1"/>
</dbReference>
<dbReference type="InterPro" id="IPR047565">
    <property type="entry name" value="Alpha-macroglob_thiol-ester_cl"/>
</dbReference>
<dbReference type="InterPro" id="IPR018933">
    <property type="entry name" value="Netrin_module_non-TIMP"/>
</dbReference>
<dbReference type="Pfam" id="PF07703">
    <property type="entry name" value="A2M_BRD"/>
    <property type="match status" value="1"/>
</dbReference>
<dbReference type="GO" id="GO:0004866">
    <property type="term" value="F:endopeptidase inhibitor activity"/>
    <property type="evidence" value="ECO:0007669"/>
    <property type="project" value="InterPro"/>
</dbReference>
<sequence>MVSVCVCVRFLITAPSVFHVGVKEPVWIQVGGALLGKPVSCQLETEMRVPISFSVYFLFKIFESKSSELKSINGEPPYLNLACEVDGQKRQTRVLVSKHSGYIFIQTNQPIYNPKQKVSFRIFTFDHSMRPKSEIVYVYIYVSKKVWLHFILYCPNYSLIITAHYKGDEENAAVREFKVQKFVLPSFEVSIHSEKTFLLVSAETYTFTIKVQESEAFLPIVLSPYIVDLSRTRSFYTPTFPLQAVVKKTPFDKVKSLFLIQFPYCATVDGFMSTKEVRPMKSSTKSFLHISVTDKVLSAEEFLDVTFYVNGNPEDGQIYYMILSRGMLRSASSAASGSVVKISIRISPEMIPSFRVIAYYYDTNGDAIANSVWVDVEDKCEGKIKLHGNHNYQPDDTAELDIDVGTQKNAKVALLVVDKAIYALGAQNKLTPKQVFTAMQSYDLGCSYGSGENAAAVFNDAGLAFISHSTSFRSMMRKGFSCESGFRRNKRSIDIQAEMAKKGIKAELQKCCRHGFTLIPMKFTCEERAKRVGKTESKECVKVFQECCEFATKLRDKKRKEDQRTGHGRSEYNILIKKKLSCTKTIRRYFPPSFEFQQIDVKEKVRHKIHLPHSITTWEIQSLSFSPSHGFCVAEPIDLTVFKSLFISLRLPYSVKRFEQLSIVAVIFNYGKMERELVVQMQKVDGLCSPGSASSSSAVQISLEPQSSQTVTFPAVPMKIGEIPISIELYEVEEEEKLRVDAIQKMLLVKNEGVEMREELTFFINLDGRSDRRFFINGFFPNNTVPETDVNLFVKLEAFAKSTAVPLLSSSKVENLIRAPKGCGEQTMIFMSPTALSIRYLDKSQRWLELEAGSRDKALDFIEQAYERILTFKKPDGSYGAWLNYPTSTWLTALVVKVLSLVAERQIETLEQQGTTEKMISQMDIRHAVTYLIKTQSSDGSFTDTNPVIHREMQQDASLTAFITIALYRSLPYLDEEITDNKSISRATNFLLKRVGDLKRPYALAITAYCLSVCLTDRTQSLSAWRKLKSLAKPAEECLVWQDDENARLVNEAKTNRVPPGVALTVETTAYALLTALVQNDLITADAAACFLSSQENYEGGFKSTQDTIMALEALSEYALSVPEAPFRTVNALFTIQGRSEMEKLTLDKSEKVETELKVNRMSKISTVAKAYYAHKEDSNCADLSINVTVEGKVEYTNEERNEEEDLPRSAIEWFDARSRQKRDTTQNTQDEVVYTVCVSHTQGRNLSGMAIADITLLSGFDAISTDLEKLKDLVDRYISHYELTRGRVLLYFNEIEEGKACIAFGAKQSVAIGLVQPAPATFYDYYEPDRRCSVLYSAPKRSKAVSVLCSDDVCQCAESRSYLLLSFFFPLTAFEVIVNSVTEESNFMLYSANVTVVLRYTGDLSVSADSTRVFAKRKHCKSDLKEGKTYLIMGNDGPTKDLNGNMQYLLDSKTWVEEKLSPSTCRASVNKGFCKELKDFVKEYQVNGCNM</sequence>
<dbReference type="Pfam" id="PF00207">
    <property type="entry name" value="A2M"/>
    <property type="match status" value="1"/>
</dbReference>
<dbReference type="InterPro" id="IPR009048">
    <property type="entry name" value="A-macroglobulin_rcpt-bd"/>
</dbReference>
<dbReference type="InterPro" id="IPR011626">
    <property type="entry name" value="Alpha-macroglobulin_TED"/>
</dbReference>
<dbReference type="SMART" id="SM00104">
    <property type="entry name" value="ANATO"/>
    <property type="match status" value="1"/>
</dbReference>
<evidence type="ECO:0000256" key="3">
    <source>
        <dbReference type="ARBA" id="ARBA00022966"/>
    </source>
</evidence>
<dbReference type="Pfam" id="PF01821">
    <property type="entry name" value="ANATO"/>
    <property type="match status" value="1"/>
</dbReference>
<dbReference type="SUPFAM" id="SSF50242">
    <property type="entry name" value="TIMP-like"/>
    <property type="match status" value="1"/>
</dbReference>
<keyword evidence="3" id="KW-0882">Thioester bond</keyword>
<dbReference type="Pfam" id="PF07678">
    <property type="entry name" value="TED_complement"/>
    <property type="match status" value="1"/>
</dbReference>
<dbReference type="SMART" id="SM01419">
    <property type="entry name" value="Thiol-ester_cl"/>
    <property type="match status" value="1"/>
</dbReference>
<organism evidence="8 9">
    <name type="scientific">Cyprinus carpio</name>
    <name type="common">Common carp</name>
    <dbReference type="NCBI Taxonomy" id="7962"/>
    <lineage>
        <taxon>Eukaryota</taxon>
        <taxon>Metazoa</taxon>
        <taxon>Chordata</taxon>
        <taxon>Craniata</taxon>
        <taxon>Vertebrata</taxon>
        <taxon>Euteleostomi</taxon>
        <taxon>Actinopterygii</taxon>
        <taxon>Neopterygii</taxon>
        <taxon>Teleostei</taxon>
        <taxon>Ostariophysi</taxon>
        <taxon>Cypriniformes</taxon>
        <taxon>Cyprinidae</taxon>
        <taxon>Cyprininae</taxon>
        <taxon>Cyprinus</taxon>
    </lineage>
</organism>
<gene>
    <name evidence="8" type="primary">c4b</name>
</gene>
<dbReference type="SMART" id="SM01360">
    <property type="entry name" value="A2M"/>
    <property type="match status" value="1"/>
</dbReference>
<accession>A0A8C1RWR5</accession>
<reference evidence="8" key="2">
    <citation type="submission" date="2025-09" db="UniProtKB">
        <authorList>
            <consortium name="Ensembl"/>
        </authorList>
    </citation>
    <scope>IDENTIFICATION</scope>
</reference>
<evidence type="ECO:0000256" key="1">
    <source>
        <dbReference type="ARBA" id="ARBA00004613"/>
    </source>
</evidence>
<dbReference type="Pfam" id="PF01759">
    <property type="entry name" value="NTR"/>
    <property type="match status" value="1"/>
</dbReference>
<dbReference type="InterPro" id="IPR008993">
    <property type="entry name" value="TIMP-like_OB-fold"/>
</dbReference>
<dbReference type="SMART" id="SM00643">
    <property type="entry name" value="C345C"/>
    <property type="match status" value="1"/>
</dbReference>
<dbReference type="FunFam" id="2.60.40.10:FF:000155">
    <property type="entry name" value="complement C3 isoform X1"/>
    <property type="match status" value="1"/>
</dbReference>
<dbReference type="Gene3D" id="2.60.40.1940">
    <property type="match status" value="1"/>
</dbReference>
<dbReference type="GO" id="GO:0006956">
    <property type="term" value="P:complement activation"/>
    <property type="evidence" value="ECO:0007669"/>
    <property type="project" value="TreeGrafter"/>
</dbReference>
<dbReference type="InterPro" id="IPR000020">
    <property type="entry name" value="Anaphylatoxin/fibulin"/>
</dbReference>
<dbReference type="SMART" id="SM01359">
    <property type="entry name" value="A2M_N_2"/>
    <property type="match status" value="1"/>
</dbReference>
<keyword evidence="4" id="KW-1015">Disulfide bond</keyword>
<dbReference type="InterPro" id="IPR050473">
    <property type="entry name" value="A2M/Complement_sys"/>
</dbReference>
<evidence type="ECO:0000259" key="7">
    <source>
        <dbReference type="PROSITE" id="PS50189"/>
    </source>
</evidence>
<feature type="domain" description="Anaphylatoxin-like" evidence="6">
    <location>
        <begin position="511"/>
        <end position="548"/>
    </location>
</feature>
<keyword evidence="2" id="KW-0964">Secreted</keyword>
<evidence type="ECO:0000256" key="5">
    <source>
        <dbReference type="SAM" id="SignalP"/>
    </source>
</evidence>
<dbReference type="InterPro" id="IPR008930">
    <property type="entry name" value="Terpenoid_cyclase/PrenylTrfase"/>
</dbReference>
<dbReference type="Pfam" id="PF07677">
    <property type="entry name" value="A2M_recep"/>
    <property type="match status" value="1"/>
</dbReference>
<comment type="subcellular location">
    <subcellularLocation>
        <location evidence="1">Secreted</location>
    </subcellularLocation>
</comment>
<dbReference type="InterPro" id="IPR019742">
    <property type="entry name" value="MacrogloblnA2_CS"/>
</dbReference>
<keyword evidence="9" id="KW-1185">Reference proteome</keyword>
<dbReference type="SUPFAM" id="SSF47686">
    <property type="entry name" value="Anaphylotoxins (complement system)"/>
    <property type="match status" value="1"/>
</dbReference>
<dbReference type="Gene3D" id="1.50.10.20">
    <property type="match status" value="1"/>
</dbReference>
<feature type="chain" id="PRO_5034951117" evidence="5">
    <location>
        <begin position="20"/>
        <end position="1492"/>
    </location>
</feature>
<dbReference type="CDD" id="cd02896">
    <property type="entry name" value="complement_C3_C4_C5"/>
    <property type="match status" value="1"/>
</dbReference>
<evidence type="ECO:0000256" key="4">
    <source>
        <dbReference type="ARBA" id="ARBA00023157"/>
    </source>
</evidence>
<dbReference type="Gene3D" id="2.40.50.120">
    <property type="match status" value="1"/>
</dbReference>
<feature type="signal peptide" evidence="5">
    <location>
        <begin position="1"/>
        <end position="19"/>
    </location>
</feature>
<dbReference type="InterPro" id="IPR001134">
    <property type="entry name" value="Netrin_domain"/>
</dbReference>
<keyword evidence="5" id="KW-0732">Signal</keyword>
<dbReference type="PANTHER" id="PTHR11412:SF144">
    <property type="entry name" value="COMPLEMENT C4-B"/>
    <property type="match status" value="1"/>
</dbReference>
<proteinExistence type="predicted"/>
<dbReference type="Gene3D" id="2.20.130.20">
    <property type="match status" value="1"/>
</dbReference>
<dbReference type="PANTHER" id="PTHR11412">
    <property type="entry name" value="MACROGLOBULIN / COMPLEMENT"/>
    <property type="match status" value="1"/>
</dbReference>
<name>A0A8C1RWR5_CYPCA</name>
<dbReference type="InterPro" id="IPR011625">
    <property type="entry name" value="A2M_N_BRD"/>
</dbReference>
<dbReference type="InterPro" id="IPR036595">
    <property type="entry name" value="A-macroglobulin_rcpt-bd_sf"/>
</dbReference>
<dbReference type="CDD" id="cd00017">
    <property type="entry name" value="ANATO"/>
    <property type="match status" value="1"/>
</dbReference>
<dbReference type="Proteomes" id="UP000694427">
    <property type="component" value="Unplaced"/>
</dbReference>
<feature type="domain" description="NTR" evidence="7">
    <location>
        <begin position="1350"/>
        <end position="1490"/>
    </location>
</feature>
<dbReference type="FunFam" id="2.60.40.690:FF:000002">
    <property type="entry name" value="Complement C4 isoform-A"/>
    <property type="match status" value="1"/>
</dbReference>
<dbReference type="PROSITE" id="PS50189">
    <property type="entry name" value="NTR"/>
    <property type="match status" value="1"/>
</dbReference>
<dbReference type="Gene3D" id="2.60.40.1930">
    <property type="match status" value="3"/>
</dbReference>